<name>A0ABY7EEB0_MYAAR</name>
<dbReference type="Gene3D" id="3.60.10.10">
    <property type="entry name" value="Endonuclease/exonuclease/phosphatase"/>
    <property type="match status" value="1"/>
</dbReference>
<accession>A0ABY7EEB0</accession>
<evidence type="ECO:0000313" key="1">
    <source>
        <dbReference type="EMBL" id="WAR07028.1"/>
    </source>
</evidence>
<dbReference type="InterPro" id="IPR036691">
    <property type="entry name" value="Endo/exonu/phosph_ase_sf"/>
</dbReference>
<organism evidence="1 2">
    <name type="scientific">Mya arenaria</name>
    <name type="common">Soft-shell clam</name>
    <dbReference type="NCBI Taxonomy" id="6604"/>
    <lineage>
        <taxon>Eukaryota</taxon>
        <taxon>Metazoa</taxon>
        <taxon>Spiralia</taxon>
        <taxon>Lophotrochozoa</taxon>
        <taxon>Mollusca</taxon>
        <taxon>Bivalvia</taxon>
        <taxon>Autobranchia</taxon>
        <taxon>Heteroconchia</taxon>
        <taxon>Euheterodonta</taxon>
        <taxon>Imparidentia</taxon>
        <taxon>Neoheterodontei</taxon>
        <taxon>Myida</taxon>
        <taxon>Myoidea</taxon>
        <taxon>Myidae</taxon>
        <taxon>Mya</taxon>
    </lineage>
</organism>
<evidence type="ECO:0008006" key="3">
    <source>
        <dbReference type="Google" id="ProtNLM"/>
    </source>
</evidence>
<dbReference type="Proteomes" id="UP001164746">
    <property type="component" value="Chromosome 6"/>
</dbReference>
<protein>
    <recommendedName>
        <fullName evidence="3">Endonuclease/exonuclease/phosphatase domain-containing protein</fullName>
    </recommendedName>
</protein>
<proteinExistence type="predicted"/>
<dbReference type="SUPFAM" id="SSF56219">
    <property type="entry name" value="DNase I-like"/>
    <property type="match status" value="1"/>
</dbReference>
<keyword evidence="2" id="KW-1185">Reference proteome</keyword>
<evidence type="ECO:0000313" key="2">
    <source>
        <dbReference type="Proteomes" id="UP001164746"/>
    </source>
</evidence>
<gene>
    <name evidence="1" type="ORF">MAR_016986</name>
</gene>
<sequence>MIDIIIVTEVFPKNRKATNIDSREYSLKGYQCFSAKVQENSRGVVIYVKETIVADYCDILCEADFSESVWCELRLANGKKLLVGGIYKSPSSNLVNQRNLNQLLSQACSLTFDHLVILGDFNFPEIDWSTWTVHRNETHPAFSFVKKKYHAWKRYTYSHSYRDYQSYCKIRNSTTKAIRFPKKKYQKGVAERSKTSQKSFWSFVKGETKTRSGIGDLRDKNSNIATEIKDKANILNDFFASVFTREDNSEIPNFEDKLEKENFISDIIVSPQLVLKHLKALNASKACGPDNCHPFFLKQCAEEIYIPLSEIFQKSLQEDIDRLCLWSKDWLLKFNIKKCKIVSFGNEKFHNDYNMIDEYGNVHKLARDFSEKDLGVLFTNNLNFETHINNTVNKKEIHLHGQILILKLYKSLVRSHLDSGNLIYFPYTKKCKQVLENAQRRATRLIPEFRGLSYQERLNELNLPTLDYRRKRFDMIQVFKIIHEVDDINASVFFNYADNSGTRGHWLKLAKPKAHKSIRLNSFGHRTISTWSGLPHNIVTCSTVNSFKSQLDKVRIATDNMQDVPAMAFQSNIRKYQMTQTPEHFLPLWQKSSWHQNILLSANARERRGKPFLDQFDTPDLYLNFLQQHLHGQQGEPALVMDNRTFKYRSADDSMLSELTMMSGSGSLMEAPRKRHANLVVTLTPSRDKASR</sequence>
<dbReference type="PANTHER" id="PTHR33395">
    <property type="entry name" value="TRANSCRIPTASE, PUTATIVE-RELATED-RELATED"/>
    <property type="match status" value="1"/>
</dbReference>
<reference evidence="1" key="1">
    <citation type="submission" date="2022-11" db="EMBL/GenBank/DDBJ databases">
        <title>Centuries of genome instability and evolution in soft-shell clam transmissible cancer (bioRxiv).</title>
        <authorList>
            <person name="Hart S.F.M."/>
            <person name="Yonemitsu M.A."/>
            <person name="Giersch R.M."/>
            <person name="Beal B.F."/>
            <person name="Arriagada G."/>
            <person name="Davis B.W."/>
            <person name="Ostrander E.A."/>
            <person name="Goff S.P."/>
            <person name="Metzger M.J."/>
        </authorList>
    </citation>
    <scope>NUCLEOTIDE SEQUENCE</scope>
    <source>
        <strain evidence="1">MELC-2E11</strain>
        <tissue evidence="1">Siphon/mantle</tissue>
    </source>
</reference>
<dbReference type="PANTHER" id="PTHR33395:SF21">
    <property type="entry name" value="PERICARDIN"/>
    <property type="match status" value="1"/>
</dbReference>
<dbReference type="EMBL" id="CP111017">
    <property type="protein sequence ID" value="WAR07028.1"/>
    <property type="molecule type" value="Genomic_DNA"/>
</dbReference>